<gene>
    <name evidence="2" type="ORF">JCGZ_24167</name>
</gene>
<evidence type="ECO:0000256" key="1">
    <source>
        <dbReference type="SAM" id="MobiDB-lite"/>
    </source>
</evidence>
<feature type="compositionally biased region" description="Low complexity" evidence="1">
    <location>
        <begin position="208"/>
        <end position="219"/>
    </location>
</feature>
<reference evidence="2 3" key="1">
    <citation type="journal article" date="2014" name="PLoS ONE">
        <title>Global Analysis of Gene Expression Profiles in Physic Nut (Jatropha curcas L.) Seedlings Exposed to Salt Stress.</title>
        <authorList>
            <person name="Zhang L."/>
            <person name="Zhang C."/>
            <person name="Wu P."/>
            <person name="Chen Y."/>
            <person name="Li M."/>
            <person name="Jiang H."/>
            <person name="Wu G."/>
        </authorList>
    </citation>
    <scope>NUCLEOTIDE SEQUENCE [LARGE SCALE GENOMIC DNA]</scope>
    <source>
        <strain evidence="3">cv. GZQX0401</strain>
        <tissue evidence="2">Young leaves</tissue>
    </source>
</reference>
<keyword evidence="3" id="KW-1185">Reference proteome</keyword>
<organism evidence="2 3">
    <name type="scientific">Jatropha curcas</name>
    <name type="common">Barbados nut</name>
    <dbReference type="NCBI Taxonomy" id="180498"/>
    <lineage>
        <taxon>Eukaryota</taxon>
        <taxon>Viridiplantae</taxon>
        <taxon>Streptophyta</taxon>
        <taxon>Embryophyta</taxon>
        <taxon>Tracheophyta</taxon>
        <taxon>Spermatophyta</taxon>
        <taxon>Magnoliopsida</taxon>
        <taxon>eudicotyledons</taxon>
        <taxon>Gunneridae</taxon>
        <taxon>Pentapetalae</taxon>
        <taxon>rosids</taxon>
        <taxon>fabids</taxon>
        <taxon>Malpighiales</taxon>
        <taxon>Euphorbiaceae</taxon>
        <taxon>Crotonoideae</taxon>
        <taxon>Jatropheae</taxon>
        <taxon>Jatropha</taxon>
    </lineage>
</organism>
<evidence type="ECO:0000313" key="2">
    <source>
        <dbReference type="EMBL" id="KDP25684.1"/>
    </source>
</evidence>
<dbReference type="EMBL" id="KK914989">
    <property type="protein sequence ID" value="KDP25684.1"/>
    <property type="molecule type" value="Genomic_DNA"/>
</dbReference>
<feature type="compositionally biased region" description="Polar residues" evidence="1">
    <location>
        <begin position="60"/>
        <end position="77"/>
    </location>
</feature>
<sequence length="244" mass="25902">MEAIERMASQTQSAPNSTAGQSHAAPSTSTFHSHVLAPTSSIAHTQAVVAPTTPRLATGAGSSNLVGVTPTNSTSTHPFKRDSRDTATGNGRGAGRENVSISEQGDNEMPSGRGHGRRSAKATDRGNGRGNGTSQGRGATDKNALFETKRRFEEPTSSVTTGSKIITALKRTRSSAIVTGDLGFKAPGLKWKGKNAVTARRLQQQQHRANAQRSNSRSSTFPSFHEKVKVVKLHKLATTHLFSY</sequence>
<feature type="compositionally biased region" description="Polar residues" evidence="1">
    <location>
        <begin position="8"/>
        <end position="38"/>
    </location>
</feature>
<accession>A0A067K1N0</accession>
<feature type="region of interest" description="Disordered" evidence="1">
    <location>
        <begin position="202"/>
        <end position="222"/>
    </location>
</feature>
<feature type="region of interest" description="Disordered" evidence="1">
    <location>
        <begin position="1"/>
        <end position="38"/>
    </location>
</feature>
<dbReference type="OrthoDB" id="1305093at2759"/>
<dbReference type="Proteomes" id="UP000027138">
    <property type="component" value="Unassembled WGS sequence"/>
</dbReference>
<name>A0A067K1N0_JATCU</name>
<evidence type="ECO:0000313" key="3">
    <source>
        <dbReference type="Proteomes" id="UP000027138"/>
    </source>
</evidence>
<feature type="region of interest" description="Disordered" evidence="1">
    <location>
        <begin position="55"/>
        <end position="146"/>
    </location>
</feature>
<proteinExistence type="predicted"/>
<dbReference type="AlphaFoldDB" id="A0A067K1N0"/>
<protein>
    <submittedName>
        <fullName evidence="2">Uncharacterized protein</fullName>
    </submittedName>
</protein>